<sequence>MFPGIEVAVEGGGRDMSHTILESAVRERNAQAQQSPPTRNPTVHAPSRPDPGADRAVSAHFHDLRFRAVDRPKFQLSRPSPLYCELRLFVMRVALLRSLISLS</sequence>
<protein>
    <submittedName>
        <fullName evidence="2">Uncharacterized protein</fullName>
    </submittedName>
</protein>
<accession>A0A166QKD6</accession>
<evidence type="ECO:0000256" key="1">
    <source>
        <dbReference type="SAM" id="MobiDB-lite"/>
    </source>
</evidence>
<proteinExistence type="predicted"/>
<evidence type="ECO:0000313" key="2">
    <source>
        <dbReference type="EMBL" id="KZP27254.1"/>
    </source>
</evidence>
<dbReference type="AlphaFoldDB" id="A0A166QKD6"/>
<organism evidence="2">
    <name type="scientific">Athelia psychrophila</name>
    <dbReference type="NCBI Taxonomy" id="1759441"/>
    <lineage>
        <taxon>Eukaryota</taxon>
        <taxon>Fungi</taxon>
        <taxon>Dikarya</taxon>
        <taxon>Basidiomycota</taxon>
        <taxon>Agaricomycotina</taxon>
        <taxon>Agaricomycetes</taxon>
        <taxon>Agaricomycetidae</taxon>
        <taxon>Atheliales</taxon>
        <taxon>Atheliaceae</taxon>
        <taxon>Athelia</taxon>
    </lineage>
</organism>
<reference evidence="2" key="1">
    <citation type="journal article" date="2016" name="Mol. Biol. Evol.">
        <title>Comparative Genomics of Early-Diverging Mushroom-Forming Fungi Provides Insights into the Origins of Lignocellulose Decay Capabilities.</title>
        <authorList>
            <person name="Nagy L.G."/>
            <person name="Riley R."/>
            <person name="Tritt A."/>
            <person name="Adam C."/>
            <person name="Daum C."/>
            <person name="Floudas D."/>
            <person name="Sun H."/>
            <person name="Yadav J.S."/>
            <person name="Pangilinan J."/>
            <person name="Larsson K.H."/>
            <person name="Matsuura K."/>
            <person name="Barry K."/>
            <person name="Labutti K."/>
            <person name="Kuo R."/>
            <person name="Ohm R.A."/>
            <person name="Bhattacharya S.S."/>
            <person name="Shirouzu T."/>
            <person name="Yoshinaga Y."/>
            <person name="Martin F.M."/>
            <person name="Grigoriev I.V."/>
            <person name="Hibbett D.S."/>
        </authorList>
    </citation>
    <scope>NUCLEOTIDE SEQUENCE [LARGE SCALE GENOMIC DNA]</scope>
    <source>
        <strain evidence="2">CBS 109695</strain>
    </source>
</reference>
<gene>
    <name evidence="2" type="ORF">FIBSPDRAFT_854174</name>
</gene>
<name>A0A166QKD6_9AGAM</name>
<feature type="compositionally biased region" description="Polar residues" evidence="1">
    <location>
        <begin position="30"/>
        <end position="41"/>
    </location>
</feature>
<feature type="region of interest" description="Disordered" evidence="1">
    <location>
        <begin position="26"/>
        <end position="55"/>
    </location>
</feature>
<dbReference type="EMBL" id="KV417510">
    <property type="protein sequence ID" value="KZP27254.1"/>
    <property type="molecule type" value="Genomic_DNA"/>
</dbReference>